<dbReference type="NCBIfam" id="TIGR00594">
    <property type="entry name" value="polc"/>
    <property type="match status" value="1"/>
</dbReference>
<sequence>MSSPFIHLRVSSEFSISRGLLRVNEIVENAKKLGMPAVALTDLNNMFGMVKFFKKAEAEGIKPIAGTVFNLKSQNGELGEILCLAKNNIGFKALMGIISKSQLEQENNIISVTFDDLKSSAGDIVVLAGGPLSNIFNLAKNNKLQDLKTELISFKNVFKEDFCIELQRLGKNFEEEFIQCILPLASELLIPIVLSNDAMFSQKEDFDIHETKVCINTGKTLNDSSRERFYTPEQYFKSSKDISELFDDIDSSTLISNSLAIAQKCNVSLTTDQYFLPEYPVPKEHDFNSFLSELSNTKLTAMIASYSSDQQAIYKKRLDYELTQIHATGFSSYFLIVADFIQWSKDNDVPVGPGRGSGAGSLVAFALGITALDPIEHNLLFERFINPERISMPDFDIDFCMDKRDMVIDYVGQKYGQSAVSQIATFGTMAARAVVRDVARALGKPYALGDRISKMIPFIPGMTLEKAISSQPIFKKMIQDEDEVSEIIDLAYKLEGIARNVGKHAGGIVIAPGSIADFCPTYFDPQSDSLMTQFDKDDVETIGLVKFDFLGLRTLTVIDRALKSINEYLAESNKESLDLSTLSLDDPKVFELLGSGRTTAVFQLESTGMRELIRRLKPTKFEEIVALLALYRPGPLESGMHDEFVDRKHGKSTVTFPHELLAPVLSETYGVILYQEQVMQAAQVLAGYSLGQADILRRAMGKKKIEEMEQQRQIFVDGCSKNEIKKATAEKIFDLIEKFAGYGFNKSHSAAYAMLSYQTAYLKTYFPEHFMAAVLSTELGNTDKINTLINECKEMNINVLIPDIKTSNKHFNVNAELDIKYGLGAIKGVADSFIDHVIDVRKELSFKDLFDLTKKVNIRLGGKKSIEALTKAGAFDGLAPSRSVALACMEDMLREGQKNSAKMAGTSDLFASMEDTFDPYEKYINVKDLSKEDLLNHEKDALGYYFSGHPVMAIEGMINNLRSHTISEITDEISRVKVVGLLNSYRQIRDRSNKQVAFISFDDGTGSMEGIVSTEVLEKYHLLLKTNAILIFAGPIEIDDYRSKELNRRMYKMKVSSVFSLESQMSHGDKSIMIDATELPNDSIQSNMSNLKNLNGDFWKHGNCKIHLKVMHNDSEAIIELGNEFKLMPSNKNIKLLKDMFGDEKIKLIK</sequence>
<dbReference type="InterPro" id="IPR029460">
    <property type="entry name" value="DNAPol_HHH"/>
</dbReference>
<feature type="domain" description="Polymerase/histidinol phosphatase N-terminal" evidence="10">
    <location>
        <begin position="6"/>
        <end position="73"/>
    </location>
</feature>
<dbReference type="Pfam" id="PF17657">
    <property type="entry name" value="DNA_pol3_finger"/>
    <property type="match status" value="1"/>
</dbReference>
<dbReference type="PATRIC" id="fig|1208365.4.peg.801"/>
<dbReference type="GO" id="GO:0008408">
    <property type="term" value="F:3'-5' exonuclease activity"/>
    <property type="evidence" value="ECO:0007669"/>
    <property type="project" value="InterPro"/>
</dbReference>
<dbReference type="InterPro" id="IPR041931">
    <property type="entry name" value="DNA_pol3_alpha_thumb_dom"/>
</dbReference>
<dbReference type="Pfam" id="PF02811">
    <property type="entry name" value="PHP"/>
    <property type="match status" value="1"/>
</dbReference>
<proteinExistence type="predicted"/>
<accession>K6GH33</accession>
<evidence type="ECO:0000256" key="3">
    <source>
        <dbReference type="ARBA" id="ARBA00019114"/>
    </source>
</evidence>
<protein>
    <recommendedName>
        <fullName evidence="3">DNA polymerase III subunit alpha</fullName>
        <ecNumber evidence="2">2.7.7.7</ecNumber>
    </recommendedName>
</protein>
<reference evidence="11 12" key="1">
    <citation type="submission" date="2012-09" db="EMBL/GenBank/DDBJ databases">
        <authorList>
            <person name="Dupont C.L."/>
            <person name="Rusch D.B."/>
            <person name="Lombardo M.-J."/>
            <person name="Novotny M."/>
            <person name="Yee-Greenbaum J."/>
            <person name="Laskin R."/>
        </authorList>
    </citation>
    <scope>NUCLEOTIDE SEQUENCE [LARGE SCALE GENOMIC DNA]</scope>
    <source>
        <strain evidence="11">SAR86E</strain>
    </source>
</reference>
<dbReference type="GO" id="GO:0005737">
    <property type="term" value="C:cytoplasm"/>
    <property type="evidence" value="ECO:0007669"/>
    <property type="project" value="UniProtKB-SubCell"/>
</dbReference>
<dbReference type="InterPro" id="IPR040982">
    <property type="entry name" value="DNA_pol3_finger"/>
</dbReference>
<evidence type="ECO:0000256" key="5">
    <source>
        <dbReference type="ARBA" id="ARBA00022679"/>
    </source>
</evidence>
<dbReference type="Gene3D" id="3.20.20.140">
    <property type="entry name" value="Metal-dependent hydrolases"/>
    <property type="match status" value="1"/>
</dbReference>
<dbReference type="SMART" id="SM00481">
    <property type="entry name" value="POLIIIAc"/>
    <property type="match status" value="1"/>
</dbReference>
<dbReference type="EMBL" id="AMWX01000008">
    <property type="protein sequence ID" value="EKO36346.1"/>
    <property type="molecule type" value="Genomic_DNA"/>
</dbReference>
<dbReference type="AlphaFoldDB" id="K6GH33"/>
<evidence type="ECO:0000256" key="4">
    <source>
        <dbReference type="ARBA" id="ARBA00022490"/>
    </source>
</evidence>
<keyword evidence="8" id="KW-0239">DNA-directed DNA polymerase</keyword>
<name>K6GH33_9GAMM</name>
<dbReference type="Pfam" id="PF07733">
    <property type="entry name" value="DNA_pol3_alpha"/>
    <property type="match status" value="1"/>
</dbReference>
<dbReference type="Proteomes" id="UP000010310">
    <property type="component" value="Unassembled WGS sequence"/>
</dbReference>
<keyword evidence="4" id="KW-0963">Cytoplasm</keyword>
<evidence type="ECO:0000256" key="9">
    <source>
        <dbReference type="ARBA" id="ARBA00049244"/>
    </source>
</evidence>
<dbReference type="GO" id="GO:0003887">
    <property type="term" value="F:DNA-directed DNA polymerase activity"/>
    <property type="evidence" value="ECO:0007669"/>
    <property type="project" value="UniProtKB-KW"/>
</dbReference>
<evidence type="ECO:0000256" key="7">
    <source>
        <dbReference type="ARBA" id="ARBA00022705"/>
    </source>
</evidence>
<dbReference type="FunFam" id="1.10.10.1600:FF:000001">
    <property type="entry name" value="DNA polymerase III subunit alpha"/>
    <property type="match status" value="1"/>
</dbReference>
<evidence type="ECO:0000313" key="12">
    <source>
        <dbReference type="Proteomes" id="UP000010310"/>
    </source>
</evidence>
<keyword evidence="6 11" id="KW-0548">Nucleotidyltransferase</keyword>
<dbReference type="Gene3D" id="1.10.10.1600">
    <property type="entry name" value="Bacterial DNA polymerase III alpha subunit, thumb domain"/>
    <property type="match status" value="1"/>
</dbReference>
<dbReference type="Pfam" id="PF14579">
    <property type="entry name" value="HHH_6"/>
    <property type="match status" value="1"/>
</dbReference>
<keyword evidence="7" id="KW-0235">DNA replication</keyword>
<gene>
    <name evidence="11" type="ORF">B273_1221</name>
</gene>
<evidence type="ECO:0000259" key="10">
    <source>
        <dbReference type="SMART" id="SM00481"/>
    </source>
</evidence>
<keyword evidence="12" id="KW-1185">Reference proteome</keyword>
<evidence type="ECO:0000256" key="8">
    <source>
        <dbReference type="ARBA" id="ARBA00022932"/>
    </source>
</evidence>
<dbReference type="CDD" id="cd04485">
    <property type="entry name" value="DnaE_OBF"/>
    <property type="match status" value="1"/>
</dbReference>
<comment type="subcellular location">
    <subcellularLocation>
        <location evidence="1">Cytoplasm</location>
    </subcellularLocation>
</comment>
<dbReference type="InterPro" id="IPR011708">
    <property type="entry name" value="DNA_pol3_alpha_NTPase_dom"/>
</dbReference>
<dbReference type="EC" id="2.7.7.7" evidence="2"/>
<keyword evidence="5 11" id="KW-0808">Transferase</keyword>
<evidence type="ECO:0000256" key="6">
    <source>
        <dbReference type="ARBA" id="ARBA00022695"/>
    </source>
</evidence>
<dbReference type="InterPro" id="IPR016195">
    <property type="entry name" value="Pol/histidinol_Pase-like"/>
</dbReference>
<dbReference type="GO" id="GO:0006260">
    <property type="term" value="P:DNA replication"/>
    <property type="evidence" value="ECO:0007669"/>
    <property type="project" value="UniProtKB-KW"/>
</dbReference>
<evidence type="ECO:0000313" key="11">
    <source>
        <dbReference type="EMBL" id="EKO36346.1"/>
    </source>
</evidence>
<comment type="caution">
    <text evidence="11">The sequence shown here is derived from an EMBL/GenBank/DDBJ whole genome shotgun (WGS) entry which is preliminary data.</text>
</comment>
<dbReference type="InterPro" id="IPR004013">
    <property type="entry name" value="PHP_dom"/>
</dbReference>
<organism evidence="11 12">
    <name type="scientific">SAR86 cluster bacterium SAR86E</name>
    <dbReference type="NCBI Taxonomy" id="1208365"/>
    <lineage>
        <taxon>Bacteria</taxon>
        <taxon>Pseudomonadati</taxon>
        <taxon>Pseudomonadota</taxon>
        <taxon>Gammaproteobacteria</taxon>
        <taxon>SAR86 cluster</taxon>
    </lineage>
</organism>
<dbReference type="InterPro" id="IPR004805">
    <property type="entry name" value="DnaE2/DnaE/PolC"/>
</dbReference>
<dbReference type="PANTHER" id="PTHR32294">
    <property type="entry name" value="DNA POLYMERASE III SUBUNIT ALPHA"/>
    <property type="match status" value="1"/>
</dbReference>
<evidence type="ECO:0000256" key="1">
    <source>
        <dbReference type="ARBA" id="ARBA00004496"/>
    </source>
</evidence>
<evidence type="ECO:0000256" key="2">
    <source>
        <dbReference type="ARBA" id="ARBA00012417"/>
    </source>
</evidence>
<dbReference type="Gene3D" id="1.10.150.870">
    <property type="match status" value="1"/>
</dbReference>
<dbReference type="STRING" id="1208365.B273_1221"/>
<dbReference type="PANTHER" id="PTHR32294:SF0">
    <property type="entry name" value="DNA POLYMERASE III SUBUNIT ALPHA"/>
    <property type="match status" value="1"/>
</dbReference>
<comment type="catalytic activity">
    <reaction evidence="9">
        <text>DNA(n) + a 2'-deoxyribonucleoside 5'-triphosphate = DNA(n+1) + diphosphate</text>
        <dbReference type="Rhea" id="RHEA:22508"/>
        <dbReference type="Rhea" id="RHEA-COMP:17339"/>
        <dbReference type="Rhea" id="RHEA-COMP:17340"/>
        <dbReference type="ChEBI" id="CHEBI:33019"/>
        <dbReference type="ChEBI" id="CHEBI:61560"/>
        <dbReference type="ChEBI" id="CHEBI:173112"/>
        <dbReference type="EC" id="2.7.7.7"/>
    </reaction>
</comment>
<dbReference type="NCBIfam" id="NF004226">
    <property type="entry name" value="PRK05673.1"/>
    <property type="match status" value="1"/>
</dbReference>
<dbReference type="InterPro" id="IPR003141">
    <property type="entry name" value="Pol/His_phosphatase_N"/>
</dbReference>
<dbReference type="SUPFAM" id="SSF89550">
    <property type="entry name" value="PHP domain-like"/>
    <property type="match status" value="1"/>
</dbReference>